<dbReference type="Pfam" id="PF04430">
    <property type="entry name" value="DUF498"/>
    <property type="match status" value="1"/>
</dbReference>
<proteinExistence type="predicted"/>
<accession>A0A7C5THC8</accession>
<comment type="caution">
    <text evidence="1">The sequence shown here is derived from an EMBL/GenBank/DDBJ whole genome shotgun (WGS) entry which is preliminary data.</text>
</comment>
<protein>
    <submittedName>
        <fullName evidence="1">Uncharacterized protein</fullName>
    </submittedName>
</protein>
<dbReference type="AlphaFoldDB" id="A0A7C5THC8"/>
<sequence>MQPKINVYDFGYIDVDGVEYSRYIVISPTKGVIANWWRREGHRISIEDVKDYLFEPVDLVIFGVGFYGMVKVDEDVIEFYRSRNIDVVIKDSMKAVEEYNKAIEAGKRVLLFIHLTC</sequence>
<name>A0A7C5THC8_9CREN</name>
<dbReference type="PANTHER" id="PTHR15811:SF5">
    <property type="entry name" value="MTH938 DOMAIN-CONTAINING PROTEIN"/>
    <property type="match status" value="1"/>
</dbReference>
<dbReference type="InterPro" id="IPR007523">
    <property type="entry name" value="NDUFAF3/AAMDC"/>
</dbReference>
<dbReference type="EMBL" id="DRZI01000146">
    <property type="protein sequence ID" value="HHP81700.1"/>
    <property type="molecule type" value="Genomic_DNA"/>
</dbReference>
<reference evidence="1" key="1">
    <citation type="journal article" date="2020" name="mSystems">
        <title>Genome- and Community-Level Interaction Insights into Carbon Utilization and Element Cycling Functions of Hydrothermarchaeota in Hydrothermal Sediment.</title>
        <authorList>
            <person name="Zhou Z."/>
            <person name="Liu Y."/>
            <person name="Xu W."/>
            <person name="Pan J."/>
            <person name="Luo Z.H."/>
            <person name="Li M."/>
        </authorList>
    </citation>
    <scope>NUCLEOTIDE SEQUENCE [LARGE SCALE GENOMIC DNA]</scope>
    <source>
        <strain evidence="1">SpSt-1121</strain>
    </source>
</reference>
<organism evidence="1">
    <name type="scientific">Ignisphaera aggregans</name>
    <dbReference type="NCBI Taxonomy" id="334771"/>
    <lineage>
        <taxon>Archaea</taxon>
        <taxon>Thermoproteota</taxon>
        <taxon>Thermoprotei</taxon>
        <taxon>Desulfurococcales</taxon>
        <taxon>Desulfurococcaceae</taxon>
        <taxon>Ignisphaera</taxon>
    </lineage>
</organism>
<gene>
    <name evidence="1" type="ORF">ENM84_03455</name>
</gene>
<dbReference type="Gene3D" id="3.40.1230.10">
    <property type="entry name" value="MTH938-like"/>
    <property type="match status" value="1"/>
</dbReference>
<dbReference type="SUPFAM" id="SSF64076">
    <property type="entry name" value="MTH938-like"/>
    <property type="match status" value="1"/>
</dbReference>
<dbReference type="InterPro" id="IPR036748">
    <property type="entry name" value="MTH938-like_sf"/>
</dbReference>
<evidence type="ECO:0000313" key="1">
    <source>
        <dbReference type="EMBL" id="HHP81700.1"/>
    </source>
</evidence>
<dbReference type="GO" id="GO:0005737">
    <property type="term" value="C:cytoplasm"/>
    <property type="evidence" value="ECO:0007669"/>
    <property type="project" value="TreeGrafter"/>
</dbReference>
<dbReference type="PANTHER" id="PTHR15811">
    <property type="entry name" value="MTH938 DOMAIN-CONTAINING PROTEIN"/>
    <property type="match status" value="1"/>
</dbReference>